<keyword evidence="3" id="KW-1185">Reference proteome</keyword>
<dbReference type="Proteomes" id="UP001162881">
    <property type="component" value="Unassembled WGS sequence"/>
</dbReference>
<dbReference type="EMBL" id="JALHLF010000155">
    <property type="protein sequence ID" value="MCJ2184828.1"/>
    <property type="molecule type" value="Genomic_DNA"/>
</dbReference>
<reference evidence="2" key="1">
    <citation type="submission" date="2022-03" db="EMBL/GenBank/DDBJ databases">
        <title>Identification of a novel bacterium isolated from mangrove sediments.</title>
        <authorList>
            <person name="Pan X."/>
        </authorList>
    </citation>
    <scope>NUCLEOTIDE SEQUENCE</scope>
    <source>
        <strain evidence="2">B1949</strain>
    </source>
</reference>
<name>A0ABT0BIE1_9SPHN</name>
<accession>A0ABT0BIE1</accession>
<proteinExistence type="predicted"/>
<gene>
    <name evidence="2" type="ORF">MTR62_19340</name>
</gene>
<evidence type="ECO:0000313" key="3">
    <source>
        <dbReference type="Proteomes" id="UP001162881"/>
    </source>
</evidence>
<comment type="caution">
    <text evidence="2">The sequence shown here is derived from an EMBL/GenBank/DDBJ whole genome shotgun (WGS) entry which is preliminary data.</text>
</comment>
<evidence type="ECO:0000313" key="2">
    <source>
        <dbReference type="EMBL" id="MCJ2184828.1"/>
    </source>
</evidence>
<sequence>MIQPNAPSLSASLSATVAAPTGLPGAQAPADGGFAQVLGDLSTTAPAEAANPAANFAAGAGAKTGANTGANASLPLPPSDRALPGKSPAADGNILPLAAAALPRGAWTGQESEDDETTDTAQAPGDAPLPQDSAETASLPEIVTFSPAFLAAIQFTLPVPPEAHGSGDTATGPVPPSTATLAYLPAP</sequence>
<feature type="region of interest" description="Disordered" evidence="1">
    <location>
        <begin position="59"/>
        <end position="140"/>
    </location>
</feature>
<organism evidence="2 3">
    <name type="scientific">Novosphingobium organovorum</name>
    <dbReference type="NCBI Taxonomy" id="2930092"/>
    <lineage>
        <taxon>Bacteria</taxon>
        <taxon>Pseudomonadati</taxon>
        <taxon>Pseudomonadota</taxon>
        <taxon>Alphaproteobacteria</taxon>
        <taxon>Sphingomonadales</taxon>
        <taxon>Sphingomonadaceae</taxon>
        <taxon>Novosphingobium</taxon>
    </lineage>
</organism>
<dbReference type="RefSeq" id="WP_244024028.1">
    <property type="nucleotide sequence ID" value="NZ_JALHLF010000155.1"/>
</dbReference>
<evidence type="ECO:0000256" key="1">
    <source>
        <dbReference type="SAM" id="MobiDB-lite"/>
    </source>
</evidence>
<feature type="compositionally biased region" description="Low complexity" evidence="1">
    <location>
        <begin position="59"/>
        <end position="72"/>
    </location>
</feature>
<protein>
    <submittedName>
        <fullName evidence="2">Uncharacterized protein</fullName>
    </submittedName>
</protein>
<feature type="region of interest" description="Disordered" evidence="1">
    <location>
        <begin position="162"/>
        <end position="187"/>
    </location>
</feature>
<feature type="non-terminal residue" evidence="2">
    <location>
        <position position="187"/>
    </location>
</feature>